<dbReference type="Proteomes" id="UP000838324">
    <property type="component" value="Unassembled WGS sequence"/>
</dbReference>
<dbReference type="PROSITE" id="PS51186">
    <property type="entry name" value="GNAT"/>
    <property type="match status" value="1"/>
</dbReference>
<gene>
    <name evidence="2" type="ORF">PAECIP111892_01526</name>
</gene>
<dbReference type="Gene3D" id="3.40.630.30">
    <property type="match status" value="1"/>
</dbReference>
<dbReference type="EMBL" id="CAKMMG010000001">
    <property type="protein sequence ID" value="CAH1194271.1"/>
    <property type="molecule type" value="Genomic_DNA"/>
</dbReference>
<evidence type="ECO:0000313" key="3">
    <source>
        <dbReference type="Proteomes" id="UP000838324"/>
    </source>
</evidence>
<comment type="caution">
    <text evidence="2">The sequence shown here is derived from an EMBL/GenBank/DDBJ whole genome shotgun (WGS) entry which is preliminary data.</text>
</comment>
<dbReference type="CDD" id="cd04301">
    <property type="entry name" value="NAT_SF"/>
    <property type="match status" value="1"/>
</dbReference>
<evidence type="ECO:0000313" key="2">
    <source>
        <dbReference type="EMBL" id="CAH1194271.1"/>
    </source>
</evidence>
<dbReference type="InterPro" id="IPR000182">
    <property type="entry name" value="GNAT_dom"/>
</dbReference>
<dbReference type="RefSeq" id="WP_236331531.1">
    <property type="nucleotide sequence ID" value="NZ_CAKMMG010000001.1"/>
</dbReference>
<dbReference type="Pfam" id="PF13508">
    <property type="entry name" value="Acetyltransf_7"/>
    <property type="match status" value="1"/>
</dbReference>
<dbReference type="PANTHER" id="PTHR13538">
    <property type="entry name" value="N-ACETYLTRANSFERASE 6"/>
    <property type="match status" value="1"/>
</dbReference>
<accession>A0ABN8FZY6</accession>
<protein>
    <recommendedName>
        <fullName evidence="1">N-acetyltransferase domain-containing protein</fullName>
    </recommendedName>
</protein>
<organism evidence="2 3">
    <name type="scientific">Paenibacillus auburnensis</name>
    <dbReference type="NCBI Taxonomy" id="2905649"/>
    <lineage>
        <taxon>Bacteria</taxon>
        <taxon>Bacillati</taxon>
        <taxon>Bacillota</taxon>
        <taxon>Bacilli</taxon>
        <taxon>Bacillales</taxon>
        <taxon>Paenibacillaceae</taxon>
        <taxon>Paenibacillus</taxon>
    </lineage>
</organism>
<dbReference type="SUPFAM" id="SSF55729">
    <property type="entry name" value="Acyl-CoA N-acyltransferases (Nat)"/>
    <property type="match status" value="1"/>
</dbReference>
<dbReference type="InterPro" id="IPR039840">
    <property type="entry name" value="NAA80"/>
</dbReference>
<evidence type="ECO:0000259" key="1">
    <source>
        <dbReference type="PROSITE" id="PS51186"/>
    </source>
</evidence>
<sequence length="151" mass="17580">MPDIQSLKECPHRQDELAEYVKGQWPKVQNVVLPVIQESITSKDSLPLTFLLLKHGVLIGFYQLIEQEYVTRKDLSPWISPLFIDRNERGNALGSLMLEHGRKAAGQLGYEKVYLTTDHILFYEKYGFREIGLDNFEWGRPTKIYEHDSIK</sequence>
<keyword evidence="3" id="KW-1185">Reference proteome</keyword>
<dbReference type="PANTHER" id="PTHR13538:SF4">
    <property type="entry name" value="N-ALPHA-ACETYLTRANSFERASE 80"/>
    <property type="match status" value="1"/>
</dbReference>
<name>A0ABN8FZY6_9BACL</name>
<dbReference type="InterPro" id="IPR016181">
    <property type="entry name" value="Acyl_CoA_acyltransferase"/>
</dbReference>
<reference evidence="2" key="1">
    <citation type="submission" date="2022-01" db="EMBL/GenBank/DDBJ databases">
        <authorList>
            <person name="Criscuolo A."/>
        </authorList>
    </citation>
    <scope>NUCLEOTIDE SEQUENCE</scope>
    <source>
        <strain evidence="2">CIP111892</strain>
    </source>
</reference>
<feature type="domain" description="N-acetyltransferase" evidence="1">
    <location>
        <begin position="2"/>
        <end position="151"/>
    </location>
</feature>
<proteinExistence type="predicted"/>